<evidence type="ECO:0000259" key="5">
    <source>
        <dbReference type="Pfam" id="PF09000"/>
    </source>
</evidence>
<dbReference type="SUPFAM" id="SSF69369">
    <property type="entry name" value="Cloacin translocation domain"/>
    <property type="match status" value="1"/>
</dbReference>
<feature type="domain" description="Pyosin/cloacin translocation" evidence="4">
    <location>
        <begin position="178"/>
        <end position="311"/>
    </location>
</feature>
<evidence type="ECO:0000313" key="7">
    <source>
        <dbReference type="Proteomes" id="UP000501989"/>
    </source>
</evidence>
<evidence type="ECO:0000256" key="3">
    <source>
        <dbReference type="ARBA" id="ARBA00023048"/>
    </source>
</evidence>
<keyword evidence="1" id="KW-0929">Antimicrobial</keyword>
<dbReference type="Gene3D" id="3.10.380.10">
    <property type="entry name" value="Colicin E3-like ribonuclease domain"/>
    <property type="match status" value="1"/>
</dbReference>
<dbReference type="GO" id="GO:0031640">
    <property type="term" value="P:killing of cells of another organism"/>
    <property type="evidence" value="ECO:0007669"/>
    <property type="project" value="UniProtKB-KW"/>
</dbReference>
<dbReference type="EC" id="3.1.-.-" evidence="6"/>
<dbReference type="SUPFAM" id="SSF63840">
    <property type="entry name" value="Ribonuclease domain of colicin E3"/>
    <property type="match status" value="1"/>
</dbReference>
<dbReference type="InterPro" id="IPR009105">
    <property type="entry name" value="Colicin_E3_ribonuclease"/>
</dbReference>
<dbReference type="AlphaFoldDB" id="A0A6M8MDC9"/>
<dbReference type="Proteomes" id="UP000501989">
    <property type="component" value="Chromosome"/>
</dbReference>
<evidence type="ECO:0000256" key="1">
    <source>
        <dbReference type="ARBA" id="ARBA00022529"/>
    </source>
</evidence>
<protein>
    <submittedName>
        <fullName evidence="6">Colicin-E3</fullName>
        <ecNumber evidence="6">3.1.-.-</ecNumber>
    </submittedName>
</protein>
<dbReference type="GO" id="GO:0042742">
    <property type="term" value="P:defense response to bacterium"/>
    <property type="evidence" value="ECO:0007669"/>
    <property type="project" value="UniProtKB-KW"/>
</dbReference>
<sequence>MTALPLTTRRTACILRRLKLADIRTVMFKDDKKDPFEENSIFRGLPNGGASWVAWNPPPEPVRVPTPMPERWPEPKARTDKVFAKSCNGEWCSTDAGTTVEPASNFGAVMMAGAMLLPSASDAIAAALGADMGLGRMAGGGIMQRSHTWLLRGAGGPASLFIVGMLPAKMGDGTLYTDDELRNLTQATTRVRFQLRRDAEGELQIYGIHSKASGDDSVRTVLARWNADKSAMEAHLNGVTILMTPRRGRYGTLEPLVYPENSDARLGTILVHPIPDGTDSQLEGLPGDDITAEDCILVFPADSGLRSMYVVYARPFNGDHGYHPPPAGLEAFPDAVKVTGKTKVQGGGGLRKRWKDGKARILEWDSQHGAVEIYDKQGKHLGEFDAVTGEQTKPAQPGRKVEK</sequence>
<dbReference type="InterPro" id="IPR016128">
    <property type="entry name" value="Pyosin/cloacin_T_dom"/>
</dbReference>
<keyword evidence="7" id="KW-1185">Reference proteome</keyword>
<dbReference type="GO" id="GO:0016788">
    <property type="term" value="F:hydrolase activity, acting on ester bonds"/>
    <property type="evidence" value="ECO:0007669"/>
    <property type="project" value="InterPro"/>
</dbReference>
<reference evidence="7" key="1">
    <citation type="submission" date="2019-12" db="EMBL/GenBank/DDBJ databases">
        <title>Endophytic bacteria associated with Panax ginseng seedlings.</title>
        <authorList>
            <person name="Park J.M."/>
            <person name="Shin R."/>
            <person name="Jo S.H."/>
        </authorList>
    </citation>
    <scope>NUCLEOTIDE SEQUENCE [LARGE SCALE GENOMIC DNA]</scope>
    <source>
        <strain evidence="7">PgKB30</strain>
    </source>
</reference>
<evidence type="ECO:0000256" key="2">
    <source>
        <dbReference type="ARBA" id="ARBA00023022"/>
    </source>
</evidence>
<evidence type="ECO:0000259" key="4">
    <source>
        <dbReference type="Pfam" id="PF06958"/>
    </source>
</evidence>
<dbReference type="InterPro" id="IPR036725">
    <property type="entry name" value="ColE3_ribonuclease_sf"/>
</dbReference>
<dbReference type="Pfam" id="PF09000">
    <property type="entry name" value="Cytotoxic"/>
    <property type="match status" value="1"/>
</dbReference>
<accession>A0A6M8MDC9</accession>
<dbReference type="InterPro" id="IPR036302">
    <property type="entry name" value="Pyosin/cloacin_T_dom_sf"/>
</dbReference>
<dbReference type="Pfam" id="PF06958">
    <property type="entry name" value="Pyocin_S"/>
    <property type="match status" value="1"/>
</dbReference>
<keyword evidence="2" id="KW-0044">Antibiotic</keyword>
<feature type="domain" description="Colicin E3-like ribonuclease" evidence="5">
    <location>
        <begin position="323"/>
        <end position="402"/>
    </location>
</feature>
<dbReference type="EMBL" id="CP053746">
    <property type="protein sequence ID" value="QKF49160.1"/>
    <property type="molecule type" value="Genomic_DNA"/>
</dbReference>
<keyword evidence="6" id="KW-0378">Hydrolase</keyword>
<dbReference type="KEGG" id="pgg:FX982_00078"/>
<proteinExistence type="predicted"/>
<dbReference type="GO" id="GO:0043022">
    <property type="term" value="F:ribosome binding"/>
    <property type="evidence" value="ECO:0007669"/>
    <property type="project" value="InterPro"/>
</dbReference>
<name>A0A6M8MDC9_9PSED</name>
<evidence type="ECO:0000313" key="6">
    <source>
        <dbReference type="EMBL" id="QKF49160.1"/>
    </source>
</evidence>
<organism evidence="6 7">
    <name type="scientific">Pseudomonas graminis</name>
    <dbReference type="NCBI Taxonomy" id="158627"/>
    <lineage>
        <taxon>Bacteria</taxon>
        <taxon>Pseudomonadati</taxon>
        <taxon>Pseudomonadota</taxon>
        <taxon>Gammaproteobacteria</taxon>
        <taxon>Pseudomonadales</taxon>
        <taxon>Pseudomonadaceae</taxon>
        <taxon>Pseudomonas</taxon>
    </lineage>
</organism>
<gene>
    <name evidence="6" type="ORF">FX982_00078</name>
</gene>
<keyword evidence="3" id="KW-0078">Bacteriocin</keyword>
<dbReference type="GO" id="GO:0003723">
    <property type="term" value="F:RNA binding"/>
    <property type="evidence" value="ECO:0007669"/>
    <property type="project" value="InterPro"/>
</dbReference>